<dbReference type="Proteomes" id="UP001203207">
    <property type="component" value="Unassembled WGS sequence"/>
</dbReference>
<dbReference type="RefSeq" id="WP_250583338.1">
    <property type="nucleotide sequence ID" value="NZ_JAKRVX010000002.1"/>
</dbReference>
<comment type="caution">
    <text evidence="3">The sequence shown here is derived from an EMBL/GenBank/DDBJ whole genome shotgun (WGS) entry which is preliminary data.</text>
</comment>
<reference evidence="3" key="2">
    <citation type="submission" date="2022-02" db="EMBL/GenBank/DDBJ databases">
        <authorList>
            <person name="Elcheninov A.G."/>
            <person name="Sorokin D.Y."/>
            <person name="Kublanov I.V."/>
        </authorList>
    </citation>
    <scope>NUCLEOTIDE SEQUENCE</scope>
    <source>
        <strain evidence="3">AArc-St2</strain>
    </source>
</reference>
<dbReference type="Pfam" id="PF00561">
    <property type="entry name" value="Abhydrolase_1"/>
    <property type="match status" value="1"/>
</dbReference>
<keyword evidence="1 3" id="KW-0378">Hydrolase</keyword>
<evidence type="ECO:0000313" key="4">
    <source>
        <dbReference type="Proteomes" id="UP001203207"/>
    </source>
</evidence>
<organism evidence="3 4">
    <name type="scientific">Natronocalculus amylovorans</name>
    <dbReference type="NCBI Taxonomy" id="2917812"/>
    <lineage>
        <taxon>Archaea</taxon>
        <taxon>Methanobacteriati</taxon>
        <taxon>Methanobacteriota</taxon>
        <taxon>Stenosarchaea group</taxon>
        <taxon>Halobacteria</taxon>
        <taxon>Halobacteriales</taxon>
        <taxon>Haloferacaceae</taxon>
        <taxon>Natronocalculus</taxon>
    </lineage>
</organism>
<dbReference type="SUPFAM" id="SSF53474">
    <property type="entry name" value="alpha/beta-Hydrolases"/>
    <property type="match status" value="1"/>
</dbReference>
<keyword evidence="4" id="KW-1185">Reference proteome</keyword>
<dbReference type="InterPro" id="IPR000639">
    <property type="entry name" value="Epox_hydrolase-like"/>
</dbReference>
<dbReference type="PANTHER" id="PTHR43329">
    <property type="entry name" value="EPOXIDE HYDROLASE"/>
    <property type="match status" value="1"/>
</dbReference>
<proteinExistence type="predicted"/>
<dbReference type="EMBL" id="JAKRVX010000002">
    <property type="protein sequence ID" value="MCL9816356.1"/>
    <property type="molecule type" value="Genomic_DNA"/>
</dbReference>
<dbReference type="GO" id="GO:0016787">
    <property type="term" value="F:hydrolase activity"/>
    <property type="evidence" value="ECO:0007669"/>
    <property type="project" value="UniProtKB-KW"/>
</dbReference>
<protein>
    <submittedName>
        <fullName evidence="3">Alpha/beta hydrolase</fullName>
    </submittedName>
</protein>
<evidence type="ECO:0000256" key="1">
    <source>
        <dbReference type="ARBA" id="ARBA00022801"/>
    </source>
</evidence>
<evidence type="ECO:0000313" key="3">
    <source>
        <dbReference type="EMBL" id="MCL9816356.1"/>
    </source>
</evidence>
<dbReference type="Gene3D" id="3.40.50.1820">
    <property type="entry name" value="alpha/beta hydrolase"/>
    <property type="match status" value="1"/>
</dbReference>
<accession>A0AAE3K7T2</accession>
<gene>
    <name evidence="3" type="ORF">AArcSt2_05295</name>
</gene>
<dbReference type="InterPro" id="IPR029058">
    <property type="entry name" value="AB_hydrolase_fold"/>
</dbReference>
<dbReference type="InterPro" id="IPR000073">
    <property type="entry name" value="AB_hydrolase_1"/>
</dbReference>
<reference evidence="3" key="1">
    <citation type="journal article" date="2022" name="Syst. Appl. Microbiol.">
        <title>Natronocalculus amylovorans gen. nov., sp. nov., and Natranaeroarchaeum aerophilus sp. nov., dominant culturable amylolytic natronoarchaea from hypersaline soda lakes in southwestern Siberia.</title>
        <authorList>
            <person name="Sorokin D.Y."/>
            <person name="Elcheninov A.G."/>
            <person name="Khizhniak T.V."/>
            <person name="Koenen M."/>
            <person name="Bale N.J."/>
            <person name="Damste J.S.S."/>
            <person name="Kublanov I.V."/>
        </authorList>
    </citation>
    <scope>NUCLEOTIDE SEQUENCE</scope>
    <source>
        <strain evidence="3">AArc-St2</strain>
    </source>
</reference>
<sequence length="304" mass="34334">MSLPSQPQSIPTDVPGESVFVETNGIELHTVQAGPEDGPLVILLHGFPEFWYGWHNQIRALANDGYRVIVPDQRGYNLSDKPPGIASYHIDELTQDVIGLIDAYDREMASIAGHDWGAAVAWWAALHHPDRLSNLCIVNVPHPTVMQRTLQNSWEQRMKSWYFLGFQLPKIPETLSRLNNWRGPTRALKKSSQPGTFTQTDLEYYRNAWSQPGAFEAMINWYRAIVRYRPSVNDPIVAVPTLVIWGAEDTFLKKSMAWESVDLCEDGQLVMLDTATHWVLHEEPVRVSNELCTFLNGGPLTGGE</sequence>
<evidence type="ECO:0000259" key="2">
    <source>
        <dbReference type="Pfam" id="PF00561"/>
    </source>
</evidence>
<name>A0AAE3K7T2_9EURY</name>
<feature type="domain" description="AB hydrolase-1" evidence="2">
    <location>
        <begin position="39"/>
        <end position="284"/>
    </location>
</feature>
<dbReference type="PRINTS" id="PR00111">
    <property type="entry name" value="ABHYDROLASE"/>
</dbReference>
<dbReference type="PRINTS" id="PR00412">
    <property type="entry name" value="EPOXHYDRLASE"/>
</dbReference>
<dbReference type="AlphaFoldDB" id="A0AAE3K7T2"/>